<comment type="subcellular location">
    <subcellularLocation>
        <location evidence="6">Cytoplasm</location>
    </subcellularLocation>
</comment>
<reference evidence="8 9" key="1">
    <citation type="journal article" date="2013" name="Genome Announc.">
        <title>Draft genome sequences for three mercury-methylating, sulfate-reducing bacteria.</title>
        <authorList>
            <person name="Brown S.D."/>
            <person name="Hurt R.A.Jr."/>
            <person name="Gilmour C.C."/>
            <person name="Elias D.A."/>
        </authorList>
    </citation>
    <scope>NUCLEOTIDE SEQUENCE [LARGE SCALE GENOMIC DNA]</scope>
    <source>
        <strain evidence="8 9">DSM 2059</strain>
    </source>
</reference>
<dbReference type="InterPro" id="IPR035996">
    <property type="entry name" value="4pyrrol_Methylase_sf"/>
</dbReference>
<dbReference type="PANTHER" id="PTHR46111:SF1">
    <property type="entry name" value="RIBOSOMAL RNA SMALL SUBUNIT METHYLTRANSFERASE I"/>
    <property type="match status" value="1"/>
</dbReference>
<dbReference type="Gene3D" id="3.30.950.10">
    <property type="entry name" value="Methyltransferase, Cobalt-precorrin-4 Transmethylase, Domain 2"/>
    <property type="match status" value="1"/>
</dbReference>
<keyword evidence="4 6" id="KW-0808">Transferase</keyword>
<dbReference type="InterPro" id="IPR018063">
    <property type="entry name" value="SAM_MeTrfase_RsmI_CS"/>
</dbReference>
<evidence type="ECO:0000256" key="5">
    <source>
        <dbReference type="ARBA" id="ARBA00022691"/>
    </source>
</evidence>
<dbReference type="Gene3D" id="3.40.1010.10">
    <property type="entry name" value="Cobalt-precorrin-4 Transmethylase, Domain 1"/>
    <property type="match status" value="1"/>
</dbReference>
<dbReference type="PATRIC" id="fig|1121405.3.peg.3900"/>
<dbReference type="InterPro" id="IPR000878">
    <property type="entry name" value="4pyrrol_Mease"/>
</dbReference>
<evidence type="ECO:0000256" key="2">
    <source>
        <dbReference type="ARBA" id="ARBA00022552"/>
    </source>
</evidence>
<organism evidence="8 9">
    <name type="scientific">Desulfococcus multivorans DSM 2059</name>
    <dbReference type="NCBI Taxonomy" id="1121405"/>
    <lineage>
        <taxon>Bacteria</taxon>
        <taxon>Pseudomonadati</taxon>
        <taxon>Thermodesulfobacteriota</taxon>
        <taxon>Desulfobacteria</taxon>
        <taxon>Desulfobacterales</taxon>
        <taxon>Desulfococcaceae</taxon>
        <taxon>Desulfococcus</taxon>
    </lineage>
</organism>
<evidence type="ECO:0000259" key="7">
    <source>
        <dbReference type="Pfam" id="PF00590"/>
    </source>
</evidence>
<dbReference type="InterPro" id="IPR014777">
    <property type="entry name" value="4pyrrole_Mease_sub1"/>
</dbReference>
<dbReference type="Proteomes" id="UP000014977">
    <property type="component" value="Unassembled WGS sequence"/>
</dbReference>
<dbReference type="PIRSF" id="PIRSF005917">
    <property type="entry name" value="MTase_YraL"/>
    <property type="match status" value="1"/>
</dbReference>
<keyword evidence="2 6" id="KW-0698">rRNA processing</keyword>
<evidence type="ECO:0000256" key="4">
    <source>
        <dbReference type="ARBA" id="ARBA00022679"/>
    </source>
</evidence>
<dbReference type="Pfam" id="PF00590">
    <property type="entry name" value="TP_methylase"/>
    <property type="match status" value="1"/>
</dbReference>
<dbReference type="eggNOG" id="COG0313">
    <property type="taxonomic scope" value="Bacteria"/>
</dbReference>
<protein>
    <recommendedName>
        <fullName evidence="6">Ribosomal RNA small subunit methyltransferase I</fullName>
        <ecNumber evidence="6">2.1.1.198</ecNumber>
    </recommendedName>
    <alternativeName>
        <fullName evidence="6">16S rRNA 2'-O-ribose C1402 methyltransferase</fullName>
    </alternativeName>
    <alternativeName>
        <fullName evidence="6">rRNA (cytidine-2'-O-)-methyltransferase RsmI</fullName>
    </alternativeName>
</protein>
<comment type="similarity">
    <text evidence="6">Belongs to the methyltransferase superfamily. RsmI family.</text>
</comment>
<dbReference type="HAMAP" id="MF_01877">
    <property type="entry name" value="16SrRNA_methyltr_I"/>
    <property type="match status" value="1"/>
</dbReference>
<evidence type="ECO:0000313" key="8">
    <source>
        <dbReference type="EMBL" id="EPR34154.1"/>
    </source>
</evidence>
<dbReference type="GO" id="GO:0070677">
    <property type="term" value="F:rRNA (cytosine-2'-O-)-methyltransferase activity"/>
    <property type="evidence" value="ECO:0007669"/>
    <property type="project" value="UniProtKB-UniRule"/>
</dbReference>
<dbReference type="FunFam" id="3.40.1010.10:FF:000007">
    <property type="entry name" value="Ribosomal RNA small subunit methyltransferase I"/>
    <property type="match status" value="1"/>
</dbReference>
<feature type="domain" description="Tetrapyrrole methylase" evidence="7">
    <location>
        <begin position="7"/>
        <end position="205"/>
    </location>
</feature>
<comment type="caution">
    <text evidence="8">The sequence shown here is derived from an EMBL/GenBank/DDBJ whole genome shotgun (WGS) entry which is preliminary data.</text>
</comment>
<evidence type="ECO:0000313" key="9">
    <source>
        <dbReference type="Proteomes" id="UP000014977"/>
    </source>
</evidence>
<dbReference type="OrthoDB" id="9809084at2"/>
<accession>S7UK19</accession>
<dbReference type="EC" id="2.1.1.198" evidence="6"/>
<dbReference type="EMBL" id="ATHJ01000119">
    <property type="protein sequence ID" value="EPR34154.1"/>
    <property type="molecule type" value="Genomic_DNA"/>
</dbReference>
<dbReference type="STRING" id="897.B2D07_13665"/>
<sequence>MTSPGNLYIVATPIGHMDDITIRAINVLGRVRVIAAEDTRNTARLLSHHRIGAPLVSCHEHNEEDRAAELLARLECGEDVALVSDAGTPTLSDPGYRLVRMAVDKGIKVIPIPGPSAAVSALSASGLPTDAFVFVGFLPRKRGKRSEMLEALKRQPMTLIFYESPRRIRALIQEVSIVMGDREAVLCREMTKTHEEFIRGRLSEILAVLSARPDVKGECTFLVAGRGEDDAPSPEVIRCEIEAALAEHGVKLSGISRRLAEKYGVSKNVIYQEALAIKERKQKE</sequence>
<gene>
    <name evidence="6" type="primary">rsmI</name>
    <name evidence="8" type="ORF">dsmv_3366</name>
</gene>
<dbReference type="InterPro" id="IPR014776">
    <property type="entry name" value="4pyrrole_Mease_sub2"/>
</dbReference>
<keyword evidence="3 6" id="KW-0489">Methyltransferase</keyword>
<dbReference type="NCBIfam" id="TIGR00096">
    <property type="entry name" value="16S rRNA (cytidine(1402)-2'-O)-methyltransferase"/>
    <property type="match status" value="1"/>
</dbReference>
<dbReference type="SUPFAM" id="SSF53790">
    <property type="entry name" value="Tetrapyrrole methylase"/>
    <property type="match status" value="1"/>
</dbReference>
<keyword evidence="1 6" id="KW-0963">Cytoplasm</keyword>
<comment type="function">
    <text evidence="6">Catalyzes the 2'-O-methylation of the ribose of cytidine 1402 (C1402) in 16S rRNA.</text>
</comment>
<dbReference type="RefSeq" id="WP_020878499.1">
    <property type="nucleotide sequence ID" value="NZ_ATHJ01000119.1"/>
</dbReference>
<dbReference type="AlphaFoldDB" id="S7UK19"/>
<dbReference type="InterPro" id="IPR008189">
    <property type="entry name" value="rRNA_ssu_MeTfrase_I"/>
</dbReference>
<evidence type="ECO:0000256" key="3">
    <source>
        <dbReference type="ARBA" id="ARBA00022603"/>
    </source>
</evidence>
<name>S7UK19_DESML</name>
<evidence type="ECO:0000256" key="1">
    <source>
        <dbReference type="ARBA" id="ARBA00022490"/>
    </source>
</evidence>
<dbReference type="CDD" id="cd11648">
    <property type="entry name" value="RsmI"/>
    <property type="match status" value="1"/>
</dbReference>
<dbReference type="GO" id="GO:0005737">
    <property type="term" value="C:cytoplasm"/>
    <property type="evidence" value="ECO:0007669"/>
    <property type="project" value="UniProtKB-SubCell"/>
</dbReference>
<dbReference type="PROSITE" id="PS01296">
    <property type="entry name" value="RSMI"/>
    <property type="match status" value="1"/>
</dbReference>
<keyword evidence="5 6" id="KW-0949">S-adenosyl-L-methionine</keyword>
<comment type="catalytic activity">
    <reaction evidence="6">
        <text>cytidine(1402) in 16S rRNA + S-adenosyl-L-methionine = 2'-O-methylcytidine(1402) in 16S rRNA + S-adenosyl-L-homocysteine + H(+)</text>
        <dbReference type="Rhea" id="RHEA:42924"/>
        <dbReference type="Rhea" id="RHEA-COMP:10285"/>
        <dbReference type="Rhea" id="RHEA-COMP:10286"/>
        <dbReference type="ChEBI" id="CHEBI:15378"/>
        <dbReference type="ChEBI" id="CHEBI:57856"/>
        <dbReference type="ChEBI" id="CHEBI:59789"/>
        <dbReference type="ChEBI" id="CHEBI:74495"/>
        <dbReference type="ChEBI" id="CHEBI:82748"/>
        <dbReference type="EC" id="2.1.1.198"/>
    </reaction>
</comment>
<keyword evidence="9" id="KW-1185">Reference proteome</keyword>
<proteinExistence type="inferred from homology"/>
<dbReference type="PANTHER" id="PTHR46111">
    <property type="entry name" value="RIBOSOMAL RNA SMALL SUBUNIT METHYLTRANSFERASE I"/>
    <property type="match status" value="1"/>
</dbReference>
<dbReference type="FunFam" id="3.30.950.10:FF:000002">
    <property type="entry name" value="Ribosomal RNA small subunit methyltransferase I"/>
    <property type="match status" value="1"/>
</dbReference>
<evidence type="ECO:0000256" key="6">
    <source>
        <dbReference type="HAMAP-Rule" id="MF_01877"/>
    </source>
</evidence>